<organism evidence="1 2">
    <name type="scientific">Mythimna loreyi</name>
    <dbReference type="NCBI Taxonomy" id="667449"/>
    <lineage>
        <taxon>Eukaryota</taxon>
        <taxon>Metazoa</taxon>
        <taxon>Ecdysozoa</taxon>
        <taxon>Arthropoda</taxon>
        <taxon>Hexapoda</taxon>
        <taxon>Insecta</taxon>
        <taxon>Pterygota</taxon>
        <taxon>Neoptera</taxon>
        <taxon>Endopterygota</taxon>
        <taxon>Lepidoptera</taxon>
        <taxon>Glossata</taxon>
        <taxon>Ditrysia</taxon>
        <taxon>Noctuoidea</taxon>
        <taxon>Noctuidae</taxon>
        <taxon>Noctuinae</taxon>
        <taxon>Hadenini</taxon>
        <taxon>Mythimna</taxon>
    </lineage>
</organism>
<protein>
    <submittedName>
        <fullName evidence="1">Uncharacterized protein</fullName>
    </submittedName>
</protein>
<comment type="caution">
    <text evidence="1">The sequence shown here is derived from an EMBL/GenBank/DDBJ whole genome shotgun (WGS) entry which is preliminary data.</text>
</comment>
<sequence>MGKRYVCDYCNKAMVATPASVRTHNKGLIHQKIVREHYQQFKDPETILEEESKKKRCVKNVSGECPFGLLCRYTHFNGAQMRALRELVASRNRPKDIIFPSFEELIHKLLNEKTNKNHDSRDGNTVMYDSNGVTHVFPWTYNSILESYGENLPPSVKRLKIEDITDAKIETWG</sequence>
<accession>A0ACC2Q4Q7</accession>
<keyword evidence="2" id="KW-1185">Reference proteome</keyword>
<proteinExistence type="predicted"/>
<dbReference type="EMBL" id="CM056802">
    <property type="protein sequence ID" value="KAJ8708048.1"/>
    <property type="molecule type" value="Genomic_DNA"/>
</dbReference>
<reference evidence="1" key="1">
    <citation type="submission" date="2023-03" db="EMBL/GenBank/DDBJ databases">
        <title>Chromosome-level genomes of two armyworms, Mythimna separata and Mythimna loreyi, provide insights into the biosynthesis and reception of sex pheromones.</title>
        <authorList>
            <person name="Zhao H."/>
        </authorList>
    </citation>
    <scope>NUCLEOTIDE SEQUENCE</scope>
    <source>
        <strain evidence="1">BeijingLab</strain>
    </source>
</reference>
<dbReference type="Proteomes" id="UP001231649">
    <property type="component" value="Chromosome 26"/>
</dbReference>
<evidence type="ECO:0000313" key="1">
    <source>
        <dbReference type="EMBL" id="KAJ8708048.1"/>
    </source>
</evidence>
<gene>
    <name evidence="1" type="ORF">PYW08_010414</name>
</gene>
<evidence type="ECO:0000313" key="2">
    <source>
        <dbReference type="Proteomes" id="UP001231649"/>
    </source>
</evidence>
<name>A0ACC2Q4Q7_9NEOP</name>